<dbReference type="Proteomes" id="UP000053326">
    <property type="component" value="Unassembled WGS sequence"/>
</dbReference>
<dbReference type="GO" id="GO:0032259">
    <property type="term" value="P:methylation"/>
    <property type="evidence" value="ECO:0007669"/>
    <property type="project" value="UniProtKB-KW"/>
</dbReference>
<keyword evidence="2 4" id="KW-0489">Methyltransferase</keyword>
<dbReference type="InterPro" id="IPR038601">
    <property type="entry name" value="MttB-like_sf"/>
</dbReference>
<reference evidence="5" key="1">
    <citation type="journal article" date="2015" name="MBio">
        <title>Genome-Resolved Metagenomic Analysis Reveals Roles for Candidate Phyla and Other Microbial Community Members in Biogeochemical Transformations in Oil Reservoirs.</title>
        <authorList>
            <person name="Hu P."/>
            <person name="Tom L."/>
            <person name="Singh A."/>
            <person name="Thomas B.C."/>
            <person name="Baker B.J."/>
            <person name="Piceno Y.M."/>
            <person name="Andersen G.L."/>
            <person name="Banfield J.F."/>
        </authorList>
    </citation>
    <scope>NUCLEOTIDE SEQUENCE [LARGE SCALE GENOMIC DNA]</scope>
</reference>
<dbReference type="Pfam" id="PF06253">
    <property type="entry name" value="MTTB"/>
    <property type="match status" value="1"/>
</dbReference>
<dbReference type="Gene3D" id="3.20.20.480">
    <property type="entry name" value="Trimethylamine methyltransferase-like"/>
    <property type="match status" value="1"/>
</dbReference>
<evidence type="ECO:0000256" key="1">
    <source>
        <dbReference type="ARBA" id="ARBA00007137"/>
    </source>
</evidence>
<comment type="caution">
    <text evidence="4">The sequence shown here is derived from an EMBL/GenBank/DDBJ whole genome shotgun (WGS) entry which is preliminary data.</text>
</comment>
<evidence type="ECO:0000256" key="2">
    <source>
        <dbReference type="ARBA" id="ARBA00022603"/>
    </source>
</evidence>
<evidence type="ECO:0000256" key="3">
    <source>
        <dbReference type="ARBA" id="ARBA00022679"/>
    </source>
</evidence>
<comment type="similarity">
    <text evidence="1">Belongs to the trimethylamine methyltransferase family.</text>
</comment>
<dbReference type="GO" id="GO:0015948">
    <property type="term" value="P:methanogenesis"/>
    <property type="evidence" value="ECO:0007669"/>
    <property type="project" value="InterPro"/>
</dbReference>
<dbReference type="EMBL" id="LGFO01000032">
    <property type="protein sequence ID" value="KUK36864.1"/>
    <property type="molecule type" value="Genomic_DNA"/>
</dbReference>
<dbReference type="GO" id="GO:0008168">
    <property type="term" value="F:methyltransferase activity"/>
    <property type="evidence" value="ECO:0007669"/>
    <property type="project" value="UniProtKB-KW"/>
</dbReference>
<dbReference type="AlphaFoldDB" id="A0A117LBP4"/>
<gene>
    <name evidence="4" type="ORF">XD66_0425</name>
</gene>
<keyword evidence="3 4" id="KW-0808">Transferase</keyword>
<dbReference type="InterPro" id="IPR010426">
    <property type="entry name" value="MTTB_MeTrfase"/>
</dbReference>
<evidence type="ECO:0000313" key="5">
    <source>
        <dbReference type="Proteomes" id="UP000053326"/>
    </source>
</evidence>
<evidence type="ECO:0000313" key="4">
    <source>
        <dbReference type="EMBL" id="KUK36864.1"/>
    </source>
</evidence>
<protein>
    <submittedName>
        <fullName evidence="4">Trimethylamine methyltransferase</fullName>
    </submittedName>
</protein>
<accession>A0A117LBP4</accession>
<name>A0A117LBP4_9THEO</name>
<sequence>MDRYRSNYEEQITPRLTWVSDSQLEQIHYASLEILERTGTVVQNQEALKLLKDAGCRVRENRVWIPAWLVEECLRLAPKRICIADRLGRRVMPLEKNRVYYGTGSDLPFTVDIDTEERRVSCKEDVSRAARLMDYLPNYDFIMSYAIASDTNPRVSDLHQFEAMTRESSKPIIFTAHNAANTEAVIEMAAACVGGEDSLRSNPYIILYSEPISPLIHTDEGVAKMFKCFEYDIPVVYTPGVLAGATTPVTKAGCIAQMNAEGLAGVVMAQLKKKGAPIIIGGGATPMDMKTTVTLYGAPETSMNYAVMTQLAQFYGLPNFTEAGCVNAPLPDVQAGVEAAMTIMLTQLEGCNLVHDVGYLEGGKTGYLPFLAICDDIIDMARYTGAGTRITPEHLAVDCIHDVGPGGNFMGHGHTFKYFREEIWSPRFFIRHLWEQWEARGKKTPLDLATAKVREILAGHQAAALPDGAVEEMQAIIRRRESECRD</sequence>
<organism evidence="4 5">
    <name type="scientific">Thermacetogenium phaeum</name>
    <dbReference type="NCBI Taxonomy" id="85874"/>
    <lineage>
        <taxon>Bacteria</taxon>
        <taxon>Bacillati</taxon>
        <taxon>Bacillota</taxon>
        <taxon>Clostridia</taxon>
        <taxon>Thermoanaerobacterales</taxon>
        <taxon>Thermoanaerobacteraceae</taxon>
        <taxon>Thermacetogenium</taxon>
    </lineage>
</organism>
<proteinExistence type="inferred from homology"/>
<dbReference type="PATRIC" id="fig|85874.4.peg.1564"/>